<dbReference type="InterPro" id="IPR039261">
    <property type="entry name" value="FNR_nucleotide-bd"/>
</dbReference>
<evidence type="ECO:0000259" key="16">
    <source>
        <dbReference type="PROSITE" id="PS51384"/>
    </source>
</evidence>
<dbReference type="SFLD" id="SFLDG01168">
    <property type="entry name" value="Ferric_reductase_subgroup_(FRE"/>
    <property type="match status" value="1"/>
</dbReference>
<accession>A0A9W4N8E5</accession>
<gene>
    <name evidence="17" type="ORF">PSALAMII_LOCUS2419</name>
</gene>
<organism evidence="17 18">
    <name type="scientific">Penicillium salamii</name>
    <dbReference type="NCBI Taxonomy" id="1612424"/>
    <lineage>
        <taxon>Eukaryota</taxon>
        <taxon>Fungi</taxon>
        <taxon>Dikarya</taxon>
        <taxon>Ascomycota</taxon>
        <taxon>Pezizomycotina</taxon>
        <taxon>Eurotiomycetes</taxon>
        <taxon>Eurotiomycetidae</taxon>
        <taxon>Eurotiales</taxon>
        <taxon>Aspergillaceae</taxon>
        <taxon>Penicillium</taxon>
    </lineage>
</organism>
<dbReference type="PROSITE" id="PS51384">
    <property type="entry name" value="FAD_FR"/>
    <property type="match status" value="1"/>
</dbReference>
<keyword evidence="5" id="KW-1003">Cell membrane</keyword>
<feature type="transmembrane region" description="Helical" evidence="15">
    <location>
        <begin position="12"/>
        <end position="35"/>
    </location>
</feature>
<dbReference type="GO" id="GO:0006826">
    <property type="term" value="P:iron ion transport"/>
    <property type="evidence" value="ECO:0007669"/>
    <property type="project" value="TreeGrafter"/>
</dbReference>
<comment type="caution">
    <text evidence="17">The sequence shown here is derived from an EMBL/GenBank/DDBJ whole genome shotgun (WGS) entry which is preliminary data.</text>
</comment>
<proteinExistence type="inferred from homology"/>
<dbReference type="Gene3D" id="3.40.50.80">
    <property type="entry name" value="Nucleotide-binding domain of ferredoxin-NADP reductase (FNR) module"/>
    <property type="match status" value="1"/>
</dbReference>
<feature type="transmembrane region" description="Helical" evidence="15">
    <location>
        <begin position="206"/>
        <end position="223"/>
    </location>
</feature>
<keyword evidence="10" id="KW-0406">Ion transport</keyword>
<feature type="region of interest" description="Disordered" evidence="14">
    <location>
        <begin position="441"/>
        <end position="470"/>
    </location>
</feature>
<sequence>MVSKLVRQAHNAWSVEYFAIAIGSIMCLFIVYHWVNLLQLKYGSRNHDKWTEALTRIHRATKRYLTGTIFSLCVGRWGLYIIYWAVNLILTLTNVEYELKYAAKRLGWISVANFVLLVFLALRNTPLAPLSGKSYEKLRPLHKTAGYTCIVTSVIHGITYVASWAQTGNLYKFNELEYFAGAIAGLAMIVIGVSTITWVVRRSYEAFYFIHLALFLLIIIMIALHRPKISTQSVVIIIFTACMWGLDRLVRFAKICWNLYGNHAIITTVPDGAVRVKVNRNLNFKPGSHAFLWIPSLRPFETHPFTLISNDPVEFLIRPYDGFTSDLFKVAQKQPGKKLRCSLDGAYGQIPSFMDFDSVVLVAGGSGASFTFAIALDLVKKLTKTERNKRIDFMWAVKSEESLEWFGKELQDLRESGKVNLHIYVTQGDLEKSIEIESLHAPGDSSSASSVQDPEKGFNASEPSASLPPMLARKGRPDIEAHLASFIEACAPESRVGVGACGPANMLDITRKALSNSNYDNGPSITFHTEEFEW</sequence>
<keyword evidence="8 15" id="KW-1133">Transmembrane helix</keyword>
<evidence type="ECO:0000256" key="8">
    <source>
        <dbReference type="ARBA" id="ARBA00022989"/>
    </source>
</evidence>
<evidence type="ECO:0000313" key="17">
    <source>
        <dbReference type="EMBL" id="CAG8326044.1"/>
    </source>
</evidence>
<reference evidence="17" key="1">
    <citation type="submission" date="2021-07" db="EMBL/GenBank/DDBJ databases">
        <authorList>
            <person name="Branca A.L. A."/>
        </authorList>
    </citation>
    <scope>NUCLEOTIDE SEQUENCE</scope>
</reference>
<evidence type="ECO:0000256" key="1">
    <source>
        <dbReference type="ARBA" id="ARBA00004651"/>
    </source>
</evidence>
<comment type="subcellular location">
    <subcellularLocation>
        <location evidence="1">Cell membrane</location>
        <topology evidence="1">Multi-pass membrane protein</topology>
    </subcellularLocation>
</comment>
<evidence type="ECO:0000256" key="6">
    <source>
        <dbReference type="ARBA" id="ARBA00022692"/>
    </source>
</evidence>
<dbReference type="SFLD" id="SFLDS00052">
    <property type="entry name" value="Ferric_Reductase_Domain"/>
    <property type="match status" value="1"/>
</dbReference>
<protein>
    <recommendedName>
        <fullName evidence="3">ferric-chelate reductase (NADPH)</fullName>
        <ecNumber evidence="3">1.16.1.9</ecNumber>
    </recommendedName>
</protein>
<dbReference type="Pfam" id="PF08030">
    <property type="entry name" value="NAD_binding_6"/>
    <property type="match status" value="1"/>
</dbReference>
<comment type="catalytic activity">
    <reaction evidence="13">
        <text>2 a Fe(II)-siderophore + NADP(+) + H(+) = 2 a Fe(III)-siderophore + NADPH</text>
        <dbReference type="Rhea" id="RHEA:28795"/>
        <dbReference type="Rhea" id="RHEA-COMP:11342"/>
        <dbReference type="Rhea" id="RHEA-COMP:11344"/>
        <dbReference type="ChEBI" id="CHEBI:15378"/>
        <dbReference type="ChEBI" id="CHEBI:29033"/>
        <dbReference type="ChEBI" id="CHEBI:29034"/>
        <dbReference type="ChEBI" id="CHEBI:57783"/>
        <dbReference type="ChEBI" id="CHEBI:58349"/>
        <dbReference type="EC" id="1.16.1.9"/>
    </reaction>
</comment>
<evidence type="ECO:0000256" key="7">
    <source>
        <dbReference type="ARBA" id="ARBA00022982"/>
    </source>
</evidence>
<evidence type="ECO:0000256" key="15">
    <source>
        <dbReference type="SAM" id="Phobius"/>
    </source>
</evidence>
<dbReference type="GO" id="GO:0015677">
    <property type="term" value="P:copper ion import"/>
    <property type="evidence" value="ECO:0007669"/>
    <property type="project" value="TreeGrafter"/>
</dbReference>
<evidence type="ECO:0000256" key="4">
    <source>
        <dbReference type="ARBA" id="ARBA00022448"/>
    </source>
</evidence>
<dbReference type="PANTHER" id="PTHR32361">
    <property type="entry name" value="FERRIC/CUPRIC REDUCTASE TRANSMEMBRANE COMPONENT"/>
    <property type="match status" value="1"/>
</dbReference>
<dbReference type="EMBL" id="CAJVPD010000110">
    <property type="protein sequence ID" value="CAG8326044.1"/>
    <property type="molecule type" value="Genomic_DNA"/>
</dbReference>
<feature type="transmembrane region" description="Helical" evidence="15">
    <location>
        <begin position="64"/>
        <end position="86"/>
    </location>
</feature>
<evidence type="ECO:0000256" key="13">
    <source>
        <dbReference type="ARBA" id="ARBA00048483"/>
    </source>
</evidence>
<dbReference type="SUPFAM" id="SSF63380">
    <property type="entry name" value="Riboflavin synthase domain-like"/>
    <property type="match status" value="1"/>
</dbReference>
<dbReference type="InterPro" id="IPR017938">
    <property type="entry name" value="Riboflavin_synthase-like_b-brl"/>
</dbReference>
<comment type="similarity">
    <text evidence="2">Belongs to the ferric reductase (FRE) family.</text>
</comment>
<keyword evidence="6 15" id="KW-0812">Transmembrane</keyword>
<keyword evidence="7" id="KW-0249">Electron transport</keyword>
<dbReference type="SUPFAM" id="SSF52343">
    <property type="entry name" value="Ferredoxin reductase-like, C-terminal NADP-linked domain"/>
    <property type="match status" value="1"/>
</dbReference>
<name>A0A9W4N8E5_9EURO</name>
<evidence type="ECO:0000256" key="12">
    <source>
        <dbReference type="ARBA" id="ARBA00023180"/>
    </source>
</evidence>
<evidence type="ECO:0000256" key="10">
    <source>
        <dbReference type="ARBA" id="ARBA00023065"/>
    </source>
</evidence>
<dbReference type="InterPro" id="IPR017927">
    <property type="entry name" value="FAD-bd_FR_type"/>
</dbReference>
<dbReference type="InterPro" id="IPR051410">
    <property type="entry name" value="Ferric/Cupric_Reductase"/>
</dbReference>
<evidence type="ECO:0000256" key="5">
    <source>
        <dbReference type="ARBA" id="ARBA00022475"/>
    </source>
</evidence>
<dbReference type="GO" id="GO:0006879">
    <property type="term" value="P:intracellular iron ion homeostasis"/>
    <property type="evidence" value="ECO:0007669"/>
    <property type="project" value="TreeGrafter"/>
</dbReference>
<keyword evidence="9" id="KW-0560">Oxidoreductase</keyword>
<dbReference type="CDD" id="cd06186">
    <property type="entry name" value="NOX_Duox_like_FAD_NADP"/>
    <property type="match status" value="1"/>
</dbReference>
<dbReference type="OrthoDB" id="446168at2759"/>
<keyword evidence="11 15" id="KW-0472">Membrane</keyword>
<feature type="transmembrane region" description="Helical" evidence="15">
    <location>
        <begin position="229"/>
        <end position="246"/>
    </location>
</feature>
<dbReference type="InterPro" id="IPR013112">
    <property type="entry name" value="FAD-bd_8"/>
</dbReference>
<feature type="transmembrane region" description="Helical" evidence="15">
    <location>
        <begin position="144"/>
        <end position="166"/>
    </location>
</feature>
<dbReference type="Pfam" id="PF01794">
    <property type="entry name" value="Ferric_reduct"/>
    <property type="match status" value="1"/>
</dbReference>
<evidence type="ECO:0000313" key="18">
    <source>
        <dbReference type="Proteomes" id="UP001152592"/>
    </source>
</evidence>
<evidence type="ECO:0000256" key="11">
    <source>
        <dbReference type="ARBA" id="ARBA00023136"/>
    </source>
</evidence>
<evidence type="ECO:0000256" key="9">
    <source>
        <dbReference type="ARBA" id="ARBA00023002"/>
    </source>
</evidence>
<dbReference type="AlphaFoldDB" id="A0A9W4N8E5"/>
<feature type="domain" description="FAD-binding FR-type" evidence="16">
    <location>
        <begin position="242"/>
        <end position="353"/>
    </location>
</feature>
<dbReference type="InterPro" id="IPR013130">
    <property type="entry name" value="Fe3_Rdtase_TM_dom"/>
</dbReference>
<dbReference type="EC" id="1.16.1.9" evidence="3"/>
<keyword evidence="12" id="KW-0325">Glycoprotein</keyword>
<dbReference type="Pfam" id="PF08022">
    <property type="entry name" value="FAD_binding_8"/>
    <property type="match status" value="1"/>
</dbReference>
<evidence type="ECO:0000256" key="14">
    <source>
        <dbReference type="SAM" id="MobiDB-lite"/>
    </source>
</evidence>
<keyword evidence="4" id="KW-0813">Transport</keyword>
<feature type="transmembrane region" description="Helical" evidence="15">
    <location>
        <begin position="106"/>
        <end position="123"/>
    </location>
</feature>
<dbReference type="GO" id="GO:0005886">
    <property type="term" value="C:plasma membrane"/>
    <property type="evidence" value="ECO:0007669"/>
    <property type="project" value="UniProtKB-SubCell"/>
</dbReference>
<evidence type="ECO:0000256" key="3">
    <source>
        <dbReference type="ARBA" id="ARBA00012668"/>
    </source>
</evidence>
<dbReference type="GO" id="GO:0052851">
    <property type="term" value="F:ferric-chelate reductase (NADPH) activity"/>
    <property type="evidence" value="ECO:0007669"/>
    <property type="project" value="UniProtKB-EC"/>
</dbReference>
<evidence type="ECO:0000256" key="2">
    <source>
        <dbReference type="ARBA" id="ARBA00006278"/>
    </source>
</evidence>
<dbReference type="Proteomes" id="UP001152592">
    <property type="component" value="Unassembled WGS sequence"/>
</dbReference>
<dbReference type="PANTHER" id="PTHR32361:SF9">
    <property type="entry name" value="FERRIC REDUCTASE TRANSMEMBRANE COMPONENT 3-RELATED"/>
    <property type="match status" value="1"/>
</dbReference>
<dbReference type="InterPro" id="IPR013121">
    <property type="entry name" value="Fe_red_NAD-bd_6"/>
</dbReference>
<feature type="transmembrane region" description="Helical" evidence="15">
    <location>
        <begin position="178"/>
        <end position="199"/>
    </location>
</feature>